<feature type="domain" description="Histidine kinase" evidence="11">
    <location>
        <begin position="482"/>
        <end position="695"/>
    </location>
</feature>
<dbReference type="PANTHER" id="PTHR43065">
    <property type="entry name" value="SENSOR HISTIDINE KINASE"/>
    <property type="match status" value="1"/>
</dbReference>
<dbReference type="SUPFAM" id="SSF158472">
    <property type="entry name" value="HAMP domain-like"/>
    <property type="match status" value="1"/>
</dbReference>
<evidence type="ECO:0000313" key="13">
    <source>
        <dbReference type="EMBL" id="BBD78330.1"/>
    </source>
</evidence>
<dbReference type="PANTHER" id="PTHR43065:SF10">
    <property type="entry name" value="PEROXIDE STRESS-ACTIVATED HISTIDINE KINASE MAK3"/>
    <property type="match status" value="1"/>
</dbReference>
<dbReference type="SMART" id="SM00387">
    <property type="entry name" value="HATPase_c"/>
    <property type="match status" value="1"/>
</dbReference>
<dbReference type="PROSITE" id="PS50109">
    <property type="entry name" value="HIS_KIN"/>
    <property type="match status" value="1"/>
</dbReference>
<name>A0A2Z6E163_HYDTE</name>
<keyword evidence="7 13" id="KW-0418">Kinase</keyword>
<dbReference type="SUPFAM" id="SSF47384">
    <property type="entry name" value="Homodimeric domain of signal transducing histidine kinase"/>
    <property type="match status" value="1"/>
</dbReference>
<dbReference type="InterPro" id="IPR004358">
    <property type="entry name" value="Sig_transdc_His_kin-like_C"/>
</dbReference>
<sequence length="708" mass="78332">MRVAVGFAAAIFVILLAASASLETVLFAQAFPYLLGLAAIAVAALLTIALRQGVHLWRQVRMGRFGSRLRAKLTGILLMMALFPTLVLYGVTVFFVVRAIDAWFDVRVERALDAAGQLARHAIDTQVARLLAEAQWLQSEWVANAHSIQGATLEQWRQKMGLDGLLILTGKGVVQGFAGEDPQWVQQEAGTPAEWQLAKLQETSHRVVETEESSWVRVVVWIPQTIEQESAFMVLLRRVPTSIRTAIDEVTEARSEYAQITHGREALQRLYLVILSVAVVTAWIAAAMIALQISRRFITPLLALEEGTRALAEGRYLPVADRISSQDELGWVVRSFDRMSEQLAKAQAEQARAHAEVEAARAYLETVLAHLTTAVLVFDETHHLVLANAAAKALLGDESTTPLNANDAWRGNPALRDRLQAVMAVASGPVTFEWVDEDKGKTFVVHVAPLTEATSGWVVVIDDVTDVVLAQRLAAWGEIARRLAHEIKNPLTPIRLAAERLRYKLAEKLPEKERQLLERATTTVIDQVEAMTEMVNAFRDYAKMPNAKKTRVDLAELIRSLLVFYEEGGIPVECVVEGEGPWAIEGDPRQLRQVLHNLLQNAQDALEGIADPRIVVRLVRQNDRIELSVQDNGIGFPEGYQQKAFEPYYTTKRKGTGLGLAVVKKIVDDHHAAIVLTTPVDGKGAEVRLTFAAADREEGDDGKSSDRR</sequence>
<dbReference type="InterPro" id="IPR005467">
    <property type="entry name" value="His_kinase_dom"/>
</dbReference>
<feature type="domain" description="HAMP" evidence="12">
    <location>
        <begin position="295"/>
        <end position="348"/>
    </location>
</feature>
<keyword evidence="4" id="KW-0597">Phosphoprotein</keyword>
<dbReference type="GO" id="GO:0016020">
    <property type="term" value="C:membrane"/>
    <property type="evidence" value="ECO:0007669"/>
    <property type="project" value="UniProtKB-SubCell"/>
</dbReference>
<feature type="transmembrane region" description="Helical" evidence="10">
    <location>
        <begin position="270"/>
        <end position="291"/>
    </location>
</feature>
<evidence type="ECO:0000256" key="9">
    <source>
        <dbReference type="ARBA" id="ARBA00023012"/>
    </source>
</evidence>
<evidence type="ECO:0000256" key="1">
    <source>
        <dbReference type="ARBA" id="ARBA00000085"/>
    </source>
</evidence>
<keyword evidence="5" id="KW-0808">Transferase</keyword>
<dbReference type="Gene3D" id="3.30.565.10">
    <property type="entry name" value="Histidine kinase-like ATPase, C-terminal domain"/>
    <property type="match status" value="1"/>
</dbReference>
<dbReference type="PIRSF" id="PIRSF037532">
    <property type="entry name" value="STHK_NtrY"/>
    <property type="match status" value="1"/>
</dbReference>
<dbReference type="PRINTS" id="PR00344">
    <property type="entry name" value="BCTRLSENSOR"/>
</dbReference>
<dbReference type="SMART" id="SM00388">
    <property type="entry name" value="HisKA"/>
    <property type="match status" value="1"/>
</dbReference>
<evidence type="ECO:0000259" key="11">
    <source>
        <dbReference type="PROSITE" id="PS50109"/>
    </source>
</evidence>
<dbReference type="GO" id="GO:0005524">
    <property type="term" value="F:ATP binding"/>
    <property type="evidence" value="ECO:0007669"/>
    <property type="project" value="UniProtKB-KW"/>
</dbReference>
<feature type="transmembrane region" description="Helical" evidence="10">
    <location>
        <begin position="71"/>
        <end position="97"/>
    </location>
</feature>
<accession>A0A2Z6E163</accession>
<dbReference type="Proteomes" id="UP000262004">
    <property type="component" value="Chromosome"/>
</dbReference>
<evidence type="ECO:0000256" key="10">
    <source>
        <dbReference type="SAM" id="Phobius"/>
    </source>
</evidence>
<dbReference type="CDD" id="cd06225">
    <property type="entry name" value="HAMP"/>
    <property type="match status" value="1"/>
</dbReference>
<dbReference type="InterPro" id="IPR035965">
    <property type="entry name" value="PAS-like_dom_sf"/>
</dbReference>
<keyword evidence="8" id="KW-0067">ATP-binding</keyword>
<proteinExistence type="predicted"/>
<comment type="catalytic activity">
    <reaction evidence="1">
        <text>ATP + protein L-histidine = ADP + protein N-phospho-L-histidine.</text>
        <dbReference type="EC" id="2.7.13.3"/>
    </reaction>
</comment>
<dbReference type="InterPro" id="IPR036890">
    <property type="entry name" value="HATPase_C_sf"/>
</dbReference>
<dbReference type="Gene3D" id="3.30.450.20">
    <property type="entry name" value="PAS domain"/>
    <property type="match status" value="1"/>
</dbReference>
<dbReference type="SUPFAM" id="SSF55874">
    <property type="entry name" value="ATPase domain of HSP90 chaperone/DNA topoisomerase II/histidine kinase"/>
    <property type="match status" value="1"/>
</dbReference>
<dbReference type="Gene3D" id="6.10.340.10">
    <property type="match status" value="1"/>
</dbReference>
<dbReference type="AlphaFoldDB" id="A0A2Z6E163"/>
<evidence type="ECO:0000256" key="8">
    <source>
        <dbReference type="ARBA" id="ARBA00022840"/>
    </source>
</evidence>
<dbReference type="CDD" id="cd00082">
    <property type="entry name" value="HisKA"/>
    <property type="match status" value="1"/>
</dbReference>
<dbReference type="SMART" id="SM00304">
    <property type="entry name" value="HAMP"/>
    <property type="match status" value="1"/>
</dbReference>
<evidence type="ECO:0000256" key="5">
    <source>
        <dbReference type="ARBA" id="ARBA00022679"/>
    </source>
</evidence>
<dbReference type="KEGG" id="htl:HPTL_2076"/>
<protein>
    <recommendedName>
        <fullName evidence="3">histidine kinase</fullName>
        <ecNumber evidence="3">2.7.13.3</ecNumber>
    </recommendedName>
</protein>
<dbReference type="Pfam" id="PF02518">
    <property type="entry name" value="HATPase_c"/>
    <property type="match status" value="1"/>
</dbReference>
<keyword evidence="10" id="KW-0812">Transmembrane</keyword>
<dbReference type="Pfam" id="PF00512">
    <property type="entry name" value="HisKA"/>
    <property type="match status" value="1"/>
</dbReference>
<feature type="transmembrane region" description="Helical" evidence="10">
    <location>
        <begin position="30"/>
        <end position="50"/>
    </location>
</feature>
<dbReference type="InterPro" id="IPR003660">
    <property type="entry name" value="HAMP_dom"/>
</dbReference>
<organism evidence="13 14">
    <name type="scientific">Hydrogenophilus thermoluteolus</name>
    <name type="common">Pseudomonas hydrogenothermophila</name>
    <dbReference type="NCBI Taxonomy" id="297"/>
    <lineage>
        <taxon>Bacteria</taxon>
        <taxon>Pseudomonadati</taxon>
        <taxon>Pseudomonadota</taxon>
        <taxon>Hydrogenophilia</taxon>
        <taxon>Hydrogenophilales</taxon>
        <taxon>Hydrogenophilaceae</taxon>
        <taxon>Hydrogenophilus</taxon>
    </lineage>
</organism>
<keyword evidence="10" id="KW-1133">Transmembrane helix</keyword>
<evidence type="ECO:0000259" key="12">
    <source>
        <dbReference type="PROSITE" id="PS50885"/>
    </source>
</evidence>
<dbReference type="SUPFAM" id="SSF55785">
    <property type="entry name" value="PYP-like sensor domain (PAS domain)"/>
    <property type="match status" value="1"/>
</dbReference>
<dbReference type="GO" id="GO:0000155">
    <property type="term" value="F:phosphorelay sensor kinase activity"/>
    <property type="evidence" value="ECO:0007669"/>
    <property type="project" value="InterPro"/>
</dbReference>
<dbReference type="InterPro" id="IPR036097">
    <property type="entry name" value="HisK_dim/P_sf"/>
</dbReference>
<dbReference type="InterPro" id="IPR017232">
    <property type="entry name" value="NtrY"/>
</dbReference>
<keyword evidence="14" id="KW-1185">Reference proteome</keyword>
<evidence type="ECO:0000256" key="4">
    <source>
        <dbReference type="ARBA" id="ARBA00022553"/>
    </source>
</evidence>
<dbReference type="PROSITE" id="PS50885">
    <property type="entry name" value="HAMP"/>
    <property type="match status" value="1"/>
</dbReference>
<keyword evidence="6" id="KW-0547">Nucleotide-binding</keyword>
<evidence type="ECO:0000256" key="2">
    <source>
        <dbReference type="ARBA" id="ARBA00004370"/>
    </source>
</evidence>
<keyword evidence="9" id="KW-0902">Two-component regulatory system</keyword>
<dbReference type="Gene3D" id="1.10.287.130">
    <property type="match status" value="1"/>
</dbReference>
<dbReference type="EMBL" id="AP018558">
    <property type="protein sequence ID" value="BBD78330.1"/>
    <property type="molecule type" value="Genomic_DNA"/>
</dbReference>
<dbReference type="InterPro" id="IPR003594">
    <property type="entry name" value="HATPase_dom"/>
</dbReference>
<evidence type="ECO:0000256" key="7">
    <source>
        <dbReference type="ARBA" id="ARBA00022777"/>
    </source>
</evidence>
<evidence type="ECO:0000256" key="6">
    <source>
        <dbReference type="ARBA" id="ARBA00022741"/>
    </source>
</evidence>
<dbReference type="Pfam" id="PF00672">
    <property type="entry name" value="HAMP"/>
    <property type="match status" value="1"/>
</dbReference>
<comment type="subcellular location">
    <subcellularLocation>
        <location evidence="2">Membrane</location>
    </subcellularLocation>
</comment>
<dbReference type="InterPro" id="IPR003661">
    <property type="entry name" value="HisK_dim/P_dom"/>
</dbReference>
<dbReference type="EC" id="2.7.13.3" evidence="3"/>
<keyword evidence="10" id="KW-0472">Membrane</keyword>
<reference evidence="13 14" key="1">
    <citation type="submission" date="2018-04" db="EMBL/GenBank/DDBJ databases">
        <title>Complete genome sequence of Hydrogenophilus thermoluteolus TH-1.</title>
        <authorList>
            <person name="Arai H."/>
        </authorList>
    </citation>
    <scope>NUCLEOTIDE SEQUENCE [LARGE SCALE GENOMIC DNA]</scope>
    <source>
        <strain evidence="13 14">TH-1</strain>
    </source>
</reference>
<evidence type="ECO:0000313" key="14">
    <source>
        <dbReference type="Proteomes" id="UP000262004"/>
    </source>
</evidence>
<gene>
    <name evidence="13" type="ORF">HPTL_2076</name>
</gene>
<evidence type="ECO:0000256" key="3">
    <source>
        <dbReference type="ARBA" id="ARBA00012438"/>
    </source>
</evidence>